<dbReference type="EMBL" id="CP042905">
    <property type="protein sequence ID" value="QEE18055.1"/>
    <property type="molecule type" value="Genomic_DNA"/>
</dbReference>
<comment type="subunit">
    <text evidence="8">Part of the RNA polymerase complex.</text>
</comment>
<dbReference type="PANTHER" id="PTHR19376">
    <property type="entry name" value="DNA-DIRECTED RNA POLYMERASE"/>
    <property type="match status" value="1"/>
</dbReference>
<dbReference type="Pfam" id="PF04998">
    <property type="entry name" value="RNA_pol_Rpb1_5"/>
    <property type="match status" value="1"/>
</dbReference>
<dbReference type="Proteomes" id="UP000321408">
    <property type="component" value="Chromosome"/>
</dbReference>
<evidence type="ECO:0000256" key="7">
    <source>
        <dbReference type="ARBA" id="ARBA00048552"/>
    </source>
</evidence>
<dbReference type="GO" id="GO:0005737">
    <property type="term" value="C:cytoplasm"/>
    <property type="evidence" value="ECO:0007669"/>
    <property type="project" value="UniProtKB-SubCell"/>
</dbReference>
<evidence type="ECO:0000256" key="4">
    <source>
        <dbReference type="ARBA" id="ARBA00022695"/>
    </source>
</evidence>
<evidence type="ECO:0000256" key="9">
    <source>
        <dbReference type="SAM" id="MobiDB-lite"/>
    </source>
</evidence>
<keyword evidence="2 8" id="KW-0963">Cytoplasm</keyword>
<dbReference type="Gene3D" id="1.10.150.390">
    <property type="match status" value="1"/>
</dbReference>
<dbReference type="GO" id="GO:0003899">
    <property type="term" value="F:DNA-directed RNA polymerase activity"/>
    <property type="evidence" value="ECO:0007669"/>
    <property type="project" value="UniProtKB-UniRule"/>
</dbReference>
<dbReference type="InterPro" id="IPR045867">
    <property type="entry name" value="DNA-dir_RpoC_beta_prime"/>
</dbReference>
<dbReference type="GO" id="GO:0000428">
    <property type="term" value="C:DNA-directed RNA polymerase complex"/>
    <property type="evidence" value="ECO:0007669"/>
    <property type="project" value="UniProtKB-KW"/>
</dbReference>
<dbReference type="OrthoDB" id="372142at2157"/>
<name>A0A5B9DG76_9ARCH</name>
<protein>
    <recommendedName>
        <fullName evidence="8">DNA-directed RNA polymerase subunit Rpo1C</fullName>
        <ecNumber evidence="8">2.7.7.6</ecNumber>
    </recommendedName>
    <alternativeName>
        <fullName evidence="8">DNA-directed RNA polymerase subunit A''</fullName>
    </alternativeName>
</protein>
<evidence type="ECO:0000256" key="5">
    <source>
        <dbReference type="ARBA" id="ARBA00023125"/>
    </source>
</evidence>
<gene>
    <name evidence="8 11" type="primary">rpoA2</name>
    <name evidence="8" type="synonym">rpo1C</name>
    <name evidence="11" type="ORF">DSAG12_03893</name>
</gene>
<evidence type="ECO:0000256" key="8">
    <source>
        <dbReference type="HAMAP-Rule" id="MF_00411"/>
    </source>
</evidence>
<dbReference type="HAMAP" id="MF_00411">
    <property type="entry name" value="RNApol_arch_Rpo1C"/>
    <property type="match status" value="1"/>
</dbReference>
<reference evidence="11 12" key="1">
    <citation type="journal article" date="2020" name="Nature">
        <title>Isolation of an archaeon at the prokaryote-eukaryote interface.</title>
        <authorList>
            <person name="Imachi H."/>
            <person name="Nobu M.K."/>
            <person name="Nakahara N."/>
            <person name="Morono Y."/>
            <person name="Ogawara M."/>
            <person name="Takaki Y."/>
            <person name="Takano Y."/>
            <person name="Uematsu K."/>
            <person name="Ikuta T."/>
            <person name="Ito M."/>
            <person name="Matsui Y."/>
            <person name="Miyazaki M."/>
            <person name="Murata K."/>
            <person name="Saito Y."/>
            <person name="Sakai S."/>
            <person name="Song C."/>
            <person name="Tasumi E."/>
            <person name="Yamanaka Y."/>
            <person name="Yamaguchi T."/>
            <person name="Kamagata Y."/>
            <person name="Tamaki H."/>
            <person name="Takai K."/>
        </authorList>
    </citation>
    <scope>NUCLEOTIDE SEQUENCE [LARGE SCALE GENOMIC DNA]</scope>
    <source>
        <strain evidence="11 12">MK-D1</strain>
    </source>
</reference>
<dbReference type="KEGG" id="psyt:DSAG12_03893"/>
<evidence type="ECO:0000256" key="1">
    <source>
        <dbReference type="ARBA" id="ARBA00022478"/>
    </source>
</evidence>
<organism evidence="11 12">
    <name type="scientific">Promethearchaeum syntrophicum</name>
    <dbReference type="NCBI Taxonomy" id="2594042"/>
    <lineage>
        <taxon>Archaea</taxon>
        <taxon>Promethearchaeati</taxon>
        <taxon>Promethearchaeota</taxon>
        <taxon>Promethearchaeia</taxon>
        <taxon>Promethearchaeales</taxon>
        <taxon>Promethearchaeaceae</taxon>
        <taxon>Promethearchaeum</taxon>
    </lineage>
</organism>
<reference evidence="11 12" key="2">
    <citation type="journal article" date="2024" name="Int. J. Syst. Evol. Microbiol.">
        <title>Promethearchaeum syntrophicum gen. nov., sp. nov., an anaerobic, obligately syntrophic archaeon, the first isolate of the lineage 'Asgard' archaea, and proposal of the new archaeal phylum Promethearchaeota phyl. nov. and kingdom Promethearchaeati regn. nov.</title>
        <authorList>
            <person name="Imachi H."/>
            <person name="Nobu M.K."/>
            <person name="Kato S."/>
            <person name="Takaki Y."/>
            <person name="Miyazaki M."/>
            <person name="Miyata M."/>
            <person name="Ogawara M."/>
            <person name="Saito Y."/>
            <person name="Sakai S."/>
            <person name="Tahara Y.O."/>
            <person name="Takano Y."/>
            <person name="Tasumi E."/>
            <person name="Uematsu K."/>
            <person name="Yoshimura T."/>
            <person name="Itoh T."/>
            <person name="Ohkuma M."/>
            <person name="Takai K."/>
        </authorList>
    </citation>
    <scope>NUCLEOTIDE SEQUENCE [LARGE SCALE GENOMIC DNA]</scope>
    <source>
        <strain evidence="11 12">MK-D1</strain>
    </source>
</reference>
<dbReference type="InterPro" id="IPR012757">
    <property type="entry name" value="RPO1C"/>
</dbReference>
<dbReference type="GO" id="GO:0003677">
    <property type="term" value="F:DNA binding"/>
    <property type="evidence" value="ECO:0007669"/>
    <property type="project" value="UniProtKB-UniRule"/>
</dbReference>
<dbReference type="SUPFAM" id="SSF64484">
    <property type="entry name" value="beta and beta-prime subunits of DNA dependent RNA-polymerase"/>
    <property type="match status" value="1"/>
</dbReference>
<evidence type="ECO:0000313" key="11">
    <source>
        <dbReference type="EMBL" id="QEE18055.1"/>
    </source>
</evidence>
<dbReference type="GeneID" id="41331857"/>
<dbReference type="PANTHER" id="PTHR19376:SF32">
    <property type="entry name" value="DNA-DIRECTED RNA POLYMERASE III SUBUNIT RPC1"/>
    <property type="match status" value="1"/>
</dbReference>
<evidence type="ECO:0000259" key="10">
    <source>
        <dbReference type="Pfam" id="PF04998"/>
    </source>
</evidence>
<feature type="domain" description="RNA polymerase Rpb1" evidence="10">
    <location>
        <begin position="78"/>
        <end position="384"/>
    </location>
</feature>
<dbReference type="RefSeq" id="WP_147664979.1">
    <property type="nucleotide sequence ID" value="NZ_CP042905.2"/>
</dbReference>
<comment type="similarity">
    <text evidence="8">Belongs to the RNA polymerase beta' chain family.</text>
</comment>
<evidence type="ECO:0000256" key="3">
    <source>
        <dbReference type="ARBA" id="ARBA00022679"/>
    </source>
</evidence>
<dbReference type="NCBIfam" id="TIGR02389">
    <property type="entry name" value="RNA_pol_rpoA2"/>
    <property type="match status" value="1"/>
</dbReference>
<evidence type="ECO:0000256" key="2">
    <source>
        <dbReference type="ARBA" id="ARBA00022490"/>
    </source>
</evidence>
<dbReference type="GO" id="GO:0006351">
    <property type="term" value="P:DNA-templated transcription"/>
    <property type="evidence" value="ECO:0007669"/>
    <property type="project" value="UniProtKB-UniRule"/>
</dbReference>
<keyword evidence="1 8" id="KW-0240">DNA-directed RNA polymerase</keyword>
<sequence>MAKKKTKKTTKSKKSSKVVKKTKPSKSTTSSKAAKAKKSSKPKKSDNMDPKVKKGIEFLRSYGLPETYLNNVREIIEKEGFKDDEIDYFIKEIYTNYKRSLVVPGEPVGTVAAQSIGEPGTQMTLRTFHYAGVSEFSVTQGLPRLIEIVDARRNPSTPIMRIFLDEKHRHDKKKARFVHSQIEQIKFDTISSEIEIDLTEYTINISLIDELLEDKNISIDDIKKKLKKFDKKGIEYDEEYNMIVINPNTEDLQKLQKTKEKISKTLIQGVRGIKRGMIHKQHTDLCPDGEFTIQTEGTNLGDILSKIEGIDATRTVSNHIHEIEKFLGIEAAREIIIKEAVSVLEDQSLDVNIRHLNCMADLMCVSGEIQQIGRHGISGTKNSVLARAAFEVTIKQLINASISGEEEELLGIPENVIVGQLVPVIGTGSIDLTIDFNEAYKILNKNVEEIED</sequence>
<proteinExistence type="inferred from homology"/>
<evidence type="ECO:0000313" key="12">
    <source>
        <dbReference type="Proteomes" id="UP000321408"/>
    </source>
</evidence>
<comment type="function">
    <text evidence="8">DNA-dependent RNA polymerase (RNAP) catalyzes the transcription of DNA into RNA using the four ribonucleoside triphosphates as substrates. Forms part of the jaw domain.</text>
</comment>
<feature type="region of interest" description="Disordered" evidence="9">
    <location>
        <begin position="1"/>
        <end position="50"/>
    </location>
</feature>
<dbReference type="AlphaFoldDB" id="A0A5B9DG76"/>
<comment type="catalytic activity">
    <reaction evidence="7 8">
        <text>RNA(n) + a ribonucleoside 5'-triphosphate = RNA(n+1) + diphosphate</text>
        <dbReference type="Rhea" id="RHEA:21248"/>
        <dbReference type="Rhea" id="RHEA-COMP:14527"/>
        <dbReference type="Rhea" id="RHEA-COMP:17342"/>
        <dbReference type="ChEBI" id="CHEBI:33019"/>
        <dbReference type="ChEBI" id="CHEBI:61557"/>
        <dbReference type="ChEBI" id="CHEBI:140395"/>
        <dbReference type="EC" id="2.7.7.6"/>
    </reaction>
</comment>
<keyword evidence="4 8" id="KW-0548">Nucleotidyltransferase</keyword>
<keyword evidence="3 8" id="KW-0808">Transferase</keyword>
<dbReference type="InterPro" id="IPR007081">
    <property type="entry name" value="RNA_pol_Rpb1_5"/>
</dbReference>
<accession>A0A5B9DG76</accession>
<evidence type="ECO:0000256" key="6">
    <source>
        <dbReference type="ARBA" id="ARBA00023163"/>
    </source>
</evidence>
<feature type="compositionally biased region" description="Basic residues" evidence="9">
    <location>
        <begin position="1"/>
        <end position="24"/>
    </location>
</feature>
<comment type="subcellular location">
    <subcellularLocation>
        <location evidence="8">Cytoplasm</location>
    </subcellularLocation>
</comment>
<keyword evidence="12" id="KW-1185">Reference proteome</keyword>
<keyword evidence="5 8" id="KW-0238">DNA-binding</keyword>
<keyword evidence="6 8" id="KW-0804">Transcription</keyword>
<dbReference type="EC" id="2.7.7.6" evidence="8"/>